<keyword evidence="1" id="KW-0812">Transmembrane</keyword>
<dbReference type="OrthoDB" id="2380880at2"/>
<evidence type="ECO:0000313" key="3">
    <source>
        <dbReference type="Proteomes" id="UP000276349"/>
    </source>
</evidence>
<feature type="transmembrane region" description="Helical" evidence="1">
    <location>
        <begin position="111"/>
        <end position="130"/>
    </location>
</feature>
<comment type="caution">
    <text evidence="2">The sequence shown here is derived from an EMBL/GenBank/DDBJ whole genome shotgun (WGS) entry which is preliminary data.</text>
</comment>
<organism evidence="2 3">
    <name type="scientific">Lysinibacillus telephonicus</name>
    <dbReference type="NCBI Taxonomy" id="1714840"/>
    <lineage>
        <taxon>Bacteria</taxon>
        <taxon>Bacillati</taxon>
        <taxon>Bacillota</taxon>
        <taxon>Bacilli</taxon>
        <taxon>Bacillales</taxon>
        <taxon>Bacillaceae</taxon>
        <taxon>Lysinibacillus</taxon>
    </lineage>
</organism>
<evidence type="ECO:0000256" key="1">
    <source>
        <dbReference type="SAM" id="Phobius"/>
    </source>
</evidence>
<proteinExistence type="predicted"/>
<dbReference type="EMBL" id="RXNR01000104">
    <property type="protein sequence ID" value="RTQ87016.1"/>
    <property type="molecule type" value="Genomic_DNA"/>
</dbReference>
<feature type="transmembrane region" description="Helical" evidence="1">
    <location>
        <begin position="62"/>
        <end position="79"/>
    </location>
</feature>
<name>A0A431UCN6_9BACI</name>
<dbReference type="AlphaFoldDB" id="A0A431UCN6"/>
<feature type="transmembrane region" description="Helical" evidence="1">
    <location>
        <begin position="164"/>
        <end position="184"/>
    </location>
</feature>
<accession>A0A431UCN6</accession>
<keyword evidence="1" id="KW-1133">Transmembrane helix</keyword>
<dbReference type="RefSeq" id="WP_126296222.1">
    <property type="nucleotide sequence ID" value="NZ_CP155468.1"/>
</dbReference>
<protein>
    <recommendedName>
        <fullName evidence="4">DUF2157 domain-containing protein</fullName>
    </recommendedName>
</protein>
<evidence type="ECO:0000313" key="2">
    <source>
        <dbReference type="EMBL" id="RTQ87016.1"/>
    </source>
</evidence>
<keyword evidence="3" id="KW-1185">Reference proteome</keyword>
<gene>
    <name evidence="2" type="ORF">EKG35_19505</name>
</gene>
<dbReference type="Proteomes" id="UP000276349">
    <property type="component" value="Unassembled WGS sequence"/>
</dbReference>
<feature type="transmembrane region" description="Helical" evidence="1">
    <location>
        <begin position="85"/>
        <end position="104"/>
    </location>
</feature>
<keyword evidence="1" id="KW-0472">Membrane</keyword>
<reference evidence="2 3" key="1">
    <citation type="submission" date="2018-12" db="EMBL/GenBank/DDBJ databases">
        <authorList>
            <person name="Yu L."/>
        </authorList>
    </citation>
    <scope>NUCLEOTIDE SEQUENCE [LARGE SCALE GENOMIC DNA]</scope>
    <source>
        <strain evidence="2 3">S5H2222</strain>
    </source>
</reference>
<evidence type="ECO:0008006" key="4">
    <source>
        <dbReference type="Google" id="ProtNLM"/>
    </source>
</evidence>
<sequence length="185" mass="21040">MPNPRKKIILNEILFWKQNKLLPDQYCDFLMTLYSEGNELELEEEVSYKKAVKAKEKRNNNIFLISISIIIILLVLGLFMTTEFVWLIVLFVGIIALVLMLSAFTFAKKHGLIAPVLQIAAALLIFALSVKISLEYFANNTVVLFSLLISNCVIWLITGLKLKLLYFTLSGSLGLVILIGYQFLY</sequence>
<feature type="transmembrane region" description="Helical" evidence="1">
    <location>
        <begin position="136"/>
        <end position="157"/>
    </location>
</feature>